<reference evidence="1" key="2">
    <citation type="submission" date="2022-01" db="EMBL/GenBank/DDBJ databases">
        <authorList>
            <person name="Yamashiro T."/>
            <person name="Shiraishi A."/>
            <person name="Satake H."/>
            <person name="Nakayama K."/>
        </authorList>
    </citation>
    <scope>NUCLEOTIDE SEQUENCE</scope>
</reference>
<proteinExistence type="predicted"/>
<evidence type="ECO:0000313" key="2">
    <source>
        <dbReference type="Proteomes" id="UP001151760"/>
    </source>
</evidence>
<sequence length="168" mass="18449">MKMCTKLSDRVLALETEKASQALEISSLKKYVKRLKKKVIKRTHKLKRLYKIGTTRRVQSSDDEVLGAKEDASKQGRIHEAMDDEIEATQENDSIMFDTTVLDSEEVVTTVENEVSAAPSIPTVSTDIEVSTAPVSVAPVITSIQTASTIVSTITPEEVELAQEITLA</sequence>
<dbReference type="Proteomes" id="UP001151760">
    <property type="component" value="Unassembled WGS sequence"/>
</dbReference>
<dbReference type="EMBL" id="BQNB010009275">
    <property type="protein sequence ID" value="GJS61238.1"/>
    <property type="molecule type" value="Genomic_DNA"/>
</dbReference>
<accession>A0ABQ4X885</accession>
<comment type="caution">
    <text evidence="1">The sequence shown here is derived from an EMBL/GenBank/DDBJ whole genome shotgun (WGS) entry which is preliminary data.</text>
</comment>
<organism evidence="1 2">
    <name type="scientific">Tanacetum coccineum</name>
    <dbReference type="NCBI Taxonomy" id="301880"/>
    <lineage>
        <taxon>Eukaryota</taxon>
        <taxon>Viridiplantae</taxon>
        <taxon>Streptophyta</taxon>
        <taxon>Embryophyta</taxon>
        <taxon>Tracheophyta</taxon>
        <taxon>Spermatophyta</taxon>
        <taxon>Magnoliopsida</taxon>
        <taxon>eudicotyledons</taxon>
        <taxon>Gunneridae</taxon>
        <taxon>Pentapetalae</taxon>
        <taxon>asterids</taxon>
        <taxon>campanulids</taxon>
        <taxon>Asterales</taxon>
        <taxon>Asteraceae</taxon>
        <taxon>Asteroideae</taxon>
        <taxon>Anthemideae</taxon>
        <taxon>Anthemidinae</taxon>
        <taxon>Tanacetum</taxon>
    </lineage>
</organism>
<name>A0ABQ4X885_9ASTR</name>
<reference evidence="1" key="1">
    <citation type="journal article" date="2022" name="Int. J. Mol. Sci.">
        <title>Draft Genome of Tanacetum Coccineum: Genomic Comparison of Closely Related Tanacetum-Family Plants.</title>
        <authorList>
            <person name="Yamashiro T."/>
            <person name="Shiraishi A."/>
            <person name="Nakayama K."/>
            <person name="Satake H."/>
        </authorList>
    </citation>
    <scope>NUCLEOTIDE SEQUENCE</scope>
</reference>
<gene>
    <name evidence="1" type="ORF">Tco_0656022</name>
</gene>
<protein>
    <submittedName>
        <fullName evidence="1">Uncharacterized protein</fullName>
    </submittedName>
</protein>
<evidence type="ECO:0000313" key="1">
    <source>
        <dbReference type="EMBL" id="GJS61238.1"/>
    </source>
</evidence>
<keyword evidence="2" id="KW-1185">Reference proteome</keyword>